<evidence type="ECO:0000313" key="2">
    <source>
        <dbReference type="EMBL" id="SEO25318.1"/>
    </source>
</evidence>
<dbReference type="PANTHER" id="PTHR43167:SF1">
    <property type="entry name" value="PUTATIVE (AFU_ORTHOLOGUE AFUA_6G01830)-RELATED"/>
    <property type="match status" value="1"/>
</dbReference>
<dbReference type="RefSeq" id="WP_090617196.1">
    <property type="nucleotide sequence ID" value="NZ_CP067124.1"/>
</dbReference>
<dbReference type="Proteomes" id="UP000199054">
    <property type="component" value="Unassembled WGS sequence"/>
</dbReference>
<keyword evidence="3" id="KW-1185">Reference proteome</keyword>
<name>A0A1H8N748_9RHOB</name>
<accession>A0A1H8N748</accession>
<dbReference type="AlphaFoldDB" id="A0A1H8N748"/>
<reference evidence="2 3" key="1">
    <citation type="submission" date="2016-10" db="EMBL/GenBank/DDBJ databases">
        <authorList>
            <person name="de Groot N.N."/>
        </authorList>
    </citation>
    <scope>NUCLEOTIDE SEQUENCE [LARGE SCALE GENOMIC DNA]</scope>
    <source>
        <strain evidence="2 3">DSM 8512</strain>
    </source>
</reference>
<protein>
    <submittedName>
        <fullName evidence="2">Predicted O-methyltransferase YrrM</fullName>
    </submittedName>
</protein>
<dbReference type="Pfam" id="PF13578">
    <property type="entry name" value="Methyltransf_24"/>
    <property type="match status" value="1"/>
</dbReference>
<organism evidence="2 3">
    <name type="scientific">Paracoccus alcaliphilus</name>
    <dbReference type="NCBI Taxonomy" id="34002"/>
    <lineage>
        <taxon>Bacteria</taxon>
        <taxon>Pseudomonadati</taxon>
        <taxon>Pseudomonadota</taxon>
        <taxon>Alphaproteobacteria</taxon>
        <taxon>Rhodobacterales</taxon>
        <taxon>Paracoccaceae</taxon>
        <taxon>Paracoccus</taxon>
    </lineage>
</organism>
<proteinExistence type="predicted"/>
<feature type="region of interest" description="Disordered" evidence="1">
    <location>
        <begin position="1"/>
        <end position="53"/>
    </location>
</feature>
<dbReference type="PANTHER" id="PTHR43167">
    <property type="entry name" value="PUTATIVE (AFU_ORTHOLOGUE AFUA_6G01830)-RELATED"/>
    <property type="match status" value="1"/>
</dbReference>
<dbReference type="Gene3D" id="3.40.50.150">
    <property type="entry name" value="Vaccinia Virus protein VP39"/>
    <property type="match status" value="1"/>
</dbReference>
<keyword evidence="2" id="KW-0489">Methyltransferase</keyword>
<feature type="compositionally biased region" description="Polar residues" evidence="1">
    <location>
        <begin position="1"/>
        <end position="12"/>
    </location>
</feature>
<gene>
    <name evidence="2" type="ORF">SAMN04489859_10538</name>
</gene>
<evidence type="ECO:0000313" key="3">
    <source>
        <dbReference type="Proteomes" id="UP000199054"/>
    </source>
</evidence>
<evidence type="ECO:0000256" key="1">
    <source>
        <dbReference type="SAM" id="MobiDB-lite"/>
    </source>
</evidence>
<dbReference type="EMBL" id="FODE01000053">
    <property type="protein sequence ID" value="SEO25318.1"/>
    <property type="molecule type" value="Genomic_DNA"/>
</dbReference>
<dbReference type="STRING" id="34002.SAMN04489859_10538"/>
<dbReference type="InterPro" id="IPR029063">
    <property type="entry name" value="SAM-dependent_MTases_sf"/>
</dbReference>
<dbReference type="OrthoDB" id="9799672at2"/>
<dbReference type="GO" id="GO:0032259">
    <property type="term" value="P:methylation"/>
    <property type="evidence" value="ECO:0007669"/>
    <property type="project" value="UniProtKB-KW"/>
</dbReference>
<keyword evidence="2" id="KW-0808">Transferase</keyword>
<dbReference type="CDD" id="cd02440">
    <property type="entry name" value="AdoMet_MTases"/>
    <property type="match status" value="1"/>
</dbReference>
<dbReference type="SUPFAM" id="SSF53335">
    <property type="entry name" value="S-adenosyl-L-methionine-dependent methyltransferases"/>
    <property type="match status" value="1"/>
</dbReference>
<sequence length="231" mass="25005">MHQDSTPSTRGSSPIRDNRIRSVIERMNASRNSPPRAGSRPGSGSTRNPEDFADIGFSIHPDQGDLIYLLCRGMGAHRVVDFATSVGMSTLYFAAAMRDNGGGHVIGAELVPAKVDTARRNLEEAGLAEYADIRVGDARETLRDLGGPVDFELIDGWPLPDGPSLARQVIEIVAPQLRVGGYVMNDNAEPDFLDYIRDPANGFISVTLPIKRGTELALKIAEPALVEPRKT</sequence>
<dbReference type="GO" id="GO:0008168">
    <property type="term" value="F:methyltransferase activity"/>
    <property type="evidence" value="ECO:0007669"/>
    <property type="project" value="UniProtKB-KW"/>
</dbReference>